<dbReference type="Proteomes" id="UP000499080">
    <property type="component" value="Unassembled WGS sequence"/>
</dbReference>
<evidence type="ECO:0000256" key="1">
    <source>
        <dbReference type="SAM" id="MobiDB-lite"/>
    </source>
</evidence>
<reference evidence="2 3" key="1">
    <citation type="journal article" date="2019" name="Sci. Rep.">
        <title>Orb-weaving spider Araneus ventricosus genome elucidates the spidroin gene catalogue.</title>
        <authorList>
            <person name="Kono N."/>
            <person name="Nakamura H."/>
            <person name="Ohtoshi R."/>
            <person name="Moran D.A.P."/>
            <person name="Shinohara A."/>
            <person name="Yoshida Y."/>
            <person name="Fujiwara M."/>
            <person name="Mori M."/>
            <person name="Tomita M."/>
            <person name="Arakawa K."/>
        </authorList>
    </citation>
    <scope>NUCLEOTIDE SEQUENCE [LARGE SCALE GENOMIC DNA]</scope>
</reference>
<gene>
    <name evidence="2" type="ORF">AVEN_17766_1</name>
</gene>
<evidence type="ECO:0000313" key="2">
    <source>
        <dbReference type="EMBL" id="GBN30440.1"/>
    </source>
</evidence>
<proteinExistence type="predicted"/>
<dbReference type="EMBL" id="BGPR01007916">
    <property type="protein sequence ID" value="GBN30440.1"/>
    <property type="molecule type" value="Genomic_DNA"/>
</dbReference>
<accession>A0A4Y2MVQ6</accession>
<organism evidence="2 3">
    <name type="scientific">Araneus ventricosus</name>
    <name type="common">Orbweaver spider</name>
    <name type="synonym">Epeira ventricosa</name>
    <dbReference type="NCBI Taxonomy" id="182803"/>
    <lineage>
        <taxon>Eukaryota</taxon>
        <taxon>Metazoa</taxon>
        <taxon>Ecdysozoa</taxon>
        <taxon>Arthropoda</taxon>
        <taxon>Chelicerata</taxon>
        <taxon>Arachnida</taxon>
        <taxon>Araneae</taxon>
        <taxon>Araneomorphae</taxon>
        <taxon>Entelegynae</taxon>
        <taxon>Araneoidea</taxon>
        <taxon>Araneidae</taxon>
        <taxon>Araneus</taxon>
    </lineage>
</organism>
<dbReference type="AlphaFoldDB" id="A0A4Y2MVQ6"/>
<feature type="region of interest" description="Disordered" evidence="1">
    <location>
        <begin position="70"/>
        <end position="96"/>
    </location>
</feature>
<sequence length="96" mass="10821">MKTASFAENVRFLPRRQSAILALRVISFLLSSSDLIYRQGRIQPIALPRELTSLDKNTFSGMLQHFVQEAGKKTPKKHSTEHNSLVMNGRTHSVEG</sequence>
<name>A0A4Y2MVQ6_ARAVE</name>
<keyword evidence="3" id="KW-1185">Reference proteome</keyword>
<protein>
    <submittedName>
        <fullName evidence="2">Uncharacterized protein</fullName>
    </submittedName>
</protein>
<comment type="caution">
    <text evidence="2">The sequence shown here is derived from an EMBL/GenBank/DDBJ whole genome shotgun (WGS) entry which is preliminary data.</text>
</comment>
<evidence type="ECO:0000313" key="3">
    <source>
        <dbReference type="Proteomes" id="UP000499080"/>
    </source>
</evidence>